<dbReference type="PANTHER" id="PTHR45626">
    <property type="entry name" value="TRANSCRIPTION TERMINATION FACTOR 2-RELATED"/>
    <property type="match status" value="1"/>
</dbReference>
<dbReference type="InterPro" id="IPR050628">
    <property type="entry name" value="SNF2_RAD54_helicase_TF"/>
</dbReference>
<dbReference type="EMBL" id="PNBA02000144">
    <property type="protein sequence ID" value="KAG6384386.1"/>
    <property type="molecule type" value="Genomic_DNA"/>
</dbReference>
<gene>
    <name evidence="4" type="ORF">SASPL_155806</name>
</gene>
<keyword evidence="5" id="KW-1185">Reference proteome</keyword>
<reference evidence="4" key="1">
    <citation type="submission" date="2018-01" db="EMBL/GenBank/DDBJ databases">
        <authorList>
            <person name="Mao J.F."/>
        </authorList>
    </citation>
    <scope>NUCLEOTIDE SEQUENCE</scope>
    <source>
        <strain evidence="4">Huo1</strain>
        <tissue evidence="4">Leaf</tissue>
    </source>
</reference>
<comment type="caution">
    <text evidence="4">The sequence shown here is derived from an EMBL/GenBank/DDBJ whole genome shotgun (WGS) entry which is preliminary data.</text>
</comment>
<dbReference type="GO" id="GO:0006281">
    <property type="term" value="P:DNA repair"/>
    <property type="evidence" value="ECO:0007669"/>
    <property type="project" value="TreeGrafter"/>
</dbReference>
<dbReference type="InterPro" id="IPR027417">
    <property type="entry name" value="P-loop_NTPase"/>
</dbReference>
<evidence type="ECO:0000256" key="2">
    <source>
        <dbReference type="ARBA" id="ARBA00022801"/>
    </source>
</evidence>
<dbReference type="GO" id="GO:0008094">
    <property type="term" value="F:ATP-dependent activity, acting on DNA"/>
    <property type="evidence" value="ECO:0007669"/>
    <property type="project" value="TreeGrafter"/>
</dbReference>
<protein>
    <submittedName>
        <fullName evidence="4">Uncharacterized protein</fullName>
    </submittedName>
</protein>
<evidence type="ECO:0000256" key="3">
    <source>
        <dbReference type="ARBA" id="ARBA00022840"/>
    </source>
</evidence>
<accession>A0A8X8YX08</accession>
<sequence>MTQKIRVLILGMIAETSDVRRDPINSVEAYRRLDGTMPISARDRAVKDFNLLPEVSVMIMSLKAASLGLNMVAACNKRPVSVYRLTVKDTVEDRILALQQRKRRMVAYAYGECETGTRQTISGDEALAYWEFFKDFTRIEMI</sequence>
<dbReference type="Proteomes" id="UP000298416">
    <property type="component" value="Unassembled WGS sequence"/>
</dbReference>
<proteinExistence type="predicted"/>
<dbReference type="AlphaFoldDB" id="A0A8X8YX08"/>
<dbReference type="GO" id="GO:0005524">
    <property type="term" value="F:ATP binding"/>
    <property type="evidence" value="ECO:0007669"/>
    <property type="project" value="UniProtKB-KW"/>
</dbReference>
<dbReference type="GO" id="GO:0016787">
    <property type="term" value="F:hydrolase activity"/>
    <property type="evidence" value="ECO:0007669"/>
    <property type="project" value="UniProtKB-KW"/>
</dbReference>
<dbReference type="SUPFAM" id="SSF52540">
    <property type="entry name" value="P-loop containing nucleoside triphosphate hydrolases"/>
    <property type="match status" value="1"/>
</dbReference>
<evidence type="ECO:0000313" key="5">
    <source>
        <dbReference type="Proteomes" id="UP000298416"/>
    </source>
</evidence>
<keyword evidence="3" id="KW-0067">ATP-binding</keyword>
<dbReference type="GO" id="GO:0005634">
    <property type="term" value="C:nucleus"/>
    <property type="evidence" value="ECO:0007669"/>
    <property type="project" value="TreeGrafter"/>
</dbReference>
<keyword evidence="2" id="KW-0378">Hydrolase</keyword>
<evidence type="ECO:0000256" key="1">
    <source>
        <dbReference type="ARBA" id="ARBA00022741"/>
    </source>
</evidence>
<dbReference type="Gene3D" id="3.40.50.300">
    <property type="entry name" value="P-loop containing nucleotide triphosphate hydrolases"/>
    <property type="match status" value="2"/>
</dbReference>
<keyword evidence="1" id="KW-0547">Nucleotide-binding</keyword>
<evidence type="ECO:0000313" key="4">
    <source>
        <dbReference type="EMBL" id="KAG6384386.1"/>
    </source>
</evidence>
<reference evidence="4" key="2">
    <citation type="submission" date="2020-08" db="EMBL/GenBank/DDBJ databases">
        <title>Plant Genome Project.</title>
        <authorList>
            <person name="Zhang R.-G."/>
        </authorList>
    </citation>
    <scope>NUCLEOTIDE SEQUENCE</scope>
    <source>
        <strain evidence="4">Huo1</strain>
        <tissue evidence="4">Leaf</tissue>
    </source>
</reference>
<dbReference type="PANTHER" id="PTHR45626:SF16">
    <property type="entry name" value="ATP-DEPENDENT HELICASE ULS1"/>
    <property type="match status" value="1"/>
</dbReference>
<name>A0A8X8YX08_SALSN</name>
<organism evidence="4">
    <name type="scientific">Salvia splendens</name>
    <name type="common">Scarlet sage</name>
    <dbReference type="NCBI Taxonomy" id="180675"/>
    <lineage>
        <taxon>Eukaryota</taxon>
        <taxon>Viridiplantae</taxon>
        <taxon>Streptophyta</taxon>
        <taxon>Embryophyta</taxon>
        <taxon>Tracheophyta</taxon>
        <taxon>Spermatophyta</taxon>
        <taxon>Magnoliopsida</taxon>
        <taxon>eudicotyledons</taxon>
        <taxon>Gunneridae</taxon>
        <taxon>Pentapetalae</taxon>
        <taxon>asterids</taxon>
        <taxon>lamiids</taxon>
        <taxon>Lamiales</taxon>
        <taxon>Lamiaceae</taxon>
        <taxon>Nepetoideae</taxon>
        <taxon>Mentheae</taxon>
        <taxon>Salviinae</taxon>
        <taxon>Salvia</taxon>
        <taxon>Salvia subgen. Calosphace</taxon>
        <taxon>core Calosphace</taxon>
    </lineage>
</organism>